<dbReference type="Gene3D" id="1.10.238.10">
    <property type="entry name" value="EF-hand"/>
    <property type="match status" value="1"/>
</dbReference>
<dbReference type="SUPFAM" id="SSF47473">
    <property type="entry name" value="EF-hand"/>
    <property type="match status" value="1"/>
</dbReference>
<dbReference type="Proteomes" id="UP000748531">
    <property type="component" value="Unassembled WGS sequence"/>
</dbReference>
<keyword evidence="1" id="KW-0479">Metal-binding</keyword>
<dbReference type="AlphaFoldDB" id="A0A8J4SNT7"/>
<keyword evidence="6" id="KW-1185">Reference proteome</keyword>
<dbReference type="GO" id="GO:0046872">
    <property type="term" value="F:metal ion binding"/>
    <property type="evidence" value="ECO:0007669"/>
    <property type="project" value="UniProtKB-KW"/>
</dbReference>
<evidence type="ECO:0000256" key="3">
    <source>
        <dbReference type="ARBA" id="ARBA00022837"/>
    </source>
</evidence>
<comment type="caution">
    <text evidence="5">The sequence shown here is derived from an EMBL/GenBank/DDBJ whole genome shotgun (WGS) entry which is preliminary data.</text>
</comment>
<feature type="non-terminal residue" evidence="5">
    <location>
        <position position="1"/>
    </location>
</feature>
<dbReference type="InterPro" id="IPR051581">
    <property type="entry name" value="Ca-bind"/>
</dbReference>
<dbReference type="Pfam" id="PF25348">
    <property type="entry name" value="PH_CAYP2"/>
    <property type="match status" value="1"/>
</dbReference>
<organism evidence="5 6">
    <name type="scientific">Paragonimus heterotremus</name>
    <dbReference type="NCBI Taxonomy" id="100268"/>
    <lineage>
        <taxon>Eukaryota</taxon>
        <taxon>Metazoa</taxon>
        <taxon>Spiralia</taxon>
        <taxon>Lophotrochozoa</taxon>
        <taxon>Platyhelminthes</taxon>
        <taxon>Trematoda</taxon>
        <taxon>Digenea</taxon>
        <taxon>Plagiorchiida</taxon>
        <taxon>Troglotremata</taxon>
        <taxon>Troglotrematidae</taxon>
        <taxon>Paragonimus</taxon>
    </lineage>
</organism>
<keyword evidence="3" id="KW-0106">Calcium</keyword>
<feature type="domain" description="Calcyphosin-2 PH" evidence="4">
    <location>
        <begin position="150"/>
        <end position="318"/>
    </location>
</feature>
<evidence type="ECO:0000259" key="4">
    <source>
        <dbReference type="Pfam" id="PF25348"/>
    </source>
</evidence>
<proteinExistence type="predicted"/>
<dbReference type="PANTHER" id="PTHR34524">
    <property type="entry name" value="CALCYPHOSIN"/>
    <property type="match status" value="1"/>
</dbReference>
<dbReference type="OrthoDB" id="6280085at2759"/>
<keyword evidence="2" id="KW-0677">Repeat</keyword>
<accession>A0A8J4SNT7</accession>
<dbReference type="EMBL" id="LUCH01003176">
    <property type="protein sequence ID" value="KAF5400455.1"/>
    <property type="molecule type" value="Genomic_DNA"/>
</dbReference>
<protein>
    <submittedName>
        <fullName evidence="5">Calcyphosin-2</fullName>
    </submittedName>
</protein>
<name>A0A8J4SNT7_9TREM</name>
<sequence length="562" mass="64538">VPKLKLDGSFDTSDEPVYTLARTRHPAPSDRSLSASTVSWGTESSYRSSRSIVPQQVKPSTVYPPWATHLPVIQSEFKQQSSPENSPEYHHQQDCDTLTERVCTEVENVFREKGQYMPLMNQVNAIERAKPSAQTLHRAILATETRTNFNLHMWFVASLSVFEPADLQPNTNSRAHHIREWRNSISSWNLRNFTGIAFPEDSTWALYETHRIGSGTKALPFLRRAVYHCAWGSRMGQAYVPEIDFVPGTILYVTYAQSEYAPEPLRRFLEHTHDVLRVRIIGVDTTARNKALEAELTRQHLPKDLWYSVIAKLLVARLPLQPALLMQLFQIQASWRRALRNRSRPIEAYLQLYLHYRGEMAHRLTESVTNHKNASKNVDILSRQILEDGLHWFKLPDIQEAALDLLWHTFEVTGGYRGAVHYTDYMRLVFGDLTEFRRQLIVKAFSKLDPNLSGHTKLLDLRRFYAAPVWATKELGSKVFFSSNDLEQVFRQLVASPEKVDFAEFQAFYEATSITLAGCPVDTVTEKSDSTVLAALMQTKLDRLPDINDEQFTRLIRSCWGI</sequence>
<evidence type="ECO:0000313" key="6">
    <source>
        <dbReference type="Proteomes" id="UP000748531"/>
    </source>
</evidence>
<dbReference type="InterPro" id="IPR011992">
    <property type="entry name" value="EF-hand-dom_pair"/>
</dbReference>
<evidence type="ECO:0000256" key="1">
    <source>
        <dbReference type="ARBA" id="ARBA00022723"/>
    </source>
</evidence>
<reference evidence="5" key="1">
    <citation type="submission" date="2019-05" db="EMBL/GenBank/DDBJ databases">
        <title>Annotation for the trematode Paragonimus heterotremus.</title>
        <authorList>
            <person name="Choi Y.-J."/>
        </authorList>
    </citation>
    <scope>NUCLEOTIDE SEQUENCE</scope>
    <source>
        <strain evidence="5">LC</strain>
    </source>
</reference>
<evidence type="ECO:0000313" key="5">
    <source>
        <dbReference type="EMBL" id="KAF5400455.1"/>
    </source>
</evidence>
<gene>
    <name evidence="5" type="ORF">PHET_04900</name>
</gene>
<evidence type="ECO:0000256" key="2">
    <source>
        <dbReference type="ARBA" id="ARBA00022737"/>
    </source>
</evidence>
<dbReference type="PANTHER" id="PTHR34524:SF15">
    <property type="entry name" value="EF-HAND DOMAIN-CONTAINING PROTEIN"/>
    <property type="match status" value="1"/>
</dbReference>
<dbReference type="InterPro" id="IPR057461">
    <property type="entry name" value="CAYP2_PH"/>
</dbReference>